<accession>A0A4V1BMC3</accession>
<feature type="transmembrane region" description="Helical" evidence="1">
    <location>
        <begin position="218"/>
        <end position="235"/>
    </location>
</feature>
<feature type="transmembrane region" description="Helical" evidence="1">
    <location>
        <begin position="241"/>
        <end position="258"/>
    </location>
</feature>
<feature type="transmembrane region" description="Helical" evidence="1">
    <location>
        <begin position="31"/>
        <end position="48"/>
    </location>
</feature>
<dbReference type="PANTHER" id="PTHR37422">
    <property type="entry name" value="TEICHURONIC ACID BIOSYNTHESIS PROTEIN TUAE"/>
    <property type="match status" value="1"/>
</dbReference>
<keyword evidence="3" id="KW-1185">Reference proteome</keyword>
<dbReference type="PANTHER" id="PTHR37422:SF13">
    <property type="entry name" value="LIPOPOLYSACCHARIDE BIOSYNTHESIS PROTEIN PA4999-RELATED"/>
    <property type="match status" value="1"/>
</dbReference>
<dbReference type="InterPro" id="IPR051533">
    <property type="entry name" value="WaaL-like"/>
</dbReference>
<feature type="transmembrane region" description="Helical" evidence="1">
    <location>
        <begin position="341"/>
        <end position="366"/>
    </location>
</feature>
<dbReference type="KEGG" id="nsn:EXE58_10650"/>
<feature type="transmembrane region" description="Helical" evidence="1">
    <location>
        <begin position="143"/>
        <end position="161"/>
    </location>
</feature>
<evidence type="ECO:0000313" key="2">
    <source>
        <dbReference type="EMBL" id="QBX55872.1"/>
    </source>
</evidence>
<dbReference type="AlphaFoldDB" id="A0A4V1BMC3"/>
<keyword evidence="2" id="KW-0436">Ligase</keyword>
<evidence type="ECO:0000313" key="3">
    <source>
        <dbReference type="Proteomes" id="UP000294853"/>
    </source>
</evidence>
<evidence type="ECO:0000256" key="1">
    <source>
        <dbReference type="SAM" id="Phobius"/>
    </source>
</evidence>
<feature type="transmembrane region" description="Helical" evidence="1">
    <location>
        <begin position="86"/>
        <end position="104"/>
    </location>
</feature>
<feature type="transmembrane region" description="Helical" evidence="1">
    <location>
        <begin position="6"/>
        <end position="24"/>
    </location>
</feature>
<reference evidence="2 3" key="1">
    <citation type="submission" date="2019-03" db="EMBL/GenBank/DDBJ databases">
        <title>Three New Species of Nocardioides, Nocardioides euryhalodurans sp. nov., Nocardioides seonyuensis sp. nov. and Nocardioides eburneoflavus sp. nov. Iolated from Soil.</title>
        <authorList>
            <person name="Roh S.G."/>
            <person name="Lee C."/>
            <person name="Kim M.-K."/>
            <person name="Kim S.B."/>
        </authorList>
    </citation>
    <scope>NUCLEOTIDE SEQUENCE [LARGE SCALE GENOMIC DNA]</scope>
    <source>
        <strain evidence="2 3">MMS17-SY207-3</strain>
    </source>
</reference>
<dbReference type="OrthoDB" id="3373353at2"/>
<name>A0A4V1BMC3_9ACTN</name>
<feature type="transmembrane region" description="Helical" evidence="1">
    <location>
        <begin position="265"/>
        <end position="283"/>
    </location>
</feature>
<dbReference type="Proteomes" id="UP000294853">
    <property type="component" value="Chromosome"/>
</dbReference>
<keyword evidence="1" id="KW-0472">Membrane</keyword>
<gene>
    <name evidence="2" type="ORF">EXE58_10650</name>
</gene>
<feature type="transmembrane region" description="Helical" evidence="1">
    <location>
        <begin position="195"/>
        <end position="211"/>
    </location>
</feature>
<protein>
    <submittedName>
        <fullName evidence="2">O-antigen ligase family protein</fullName>
    </submittedName>
</protein>
<dbReference type="EMBL" id="CP038436">
    <property type="protein sequence ID" value="QBX55872.1"/>
    <property type="molecule type" value="Genomic_DNA"/>
</dbReference>
<dbReference type="GO" id="GO:0016020">
    <property type="term" value="C:membrane"/>
    <property type="evidence" value="ECO:0007669"/>
    <property type="project" value="UniProtKB-SubCell"/>
</dbReference>
<dbReference type="GO" id="GO:0016874">
    <property type="term" value="F:ligase activity"/>
    <property type="evidence" value="ECO:0007669"/>
    <property type="project" value="UniProtKB-KW"/>
</dbReference>
<keyword evidence="1" id="KW-1133">Transmembrane helix</keyword>
<feature type="transmembrane region" description="Helical" evidence="1">
    <location>
        <begin position="378"/>
        <end position="397"/>
    </location>
</feature>
<feature type="transmembrane region" description="Helical" evidence="1">
    <location>
        <begin position="60"/>
        <end position="79"/>
    </location>
</feature>
<organism evidence="2 3">
    <name type="scientific">Nocardioides seonyuensis</name>
    <dbReference type="NCBI Taxonomy" id="2518371"/>
    <lineage>
        <taxon>Bacteria</taxon>
        <taxon>Bacillati</taxon>
        <taxon>Actinomycetota</taxon>
        <taxon>Actinomycetes</taxon>
        <taxon>Propionibacteriales</taxon>
        <taxon>Nocardioidaceae</taxon>
        <taxon>Nocardioides</taxon>
    </lineage>
</organism>
<keyword evidence="1" id="KW-0812">Transmembrane</keyword>
<proteinExistence type="predicted"/>
<dbReference type="RefSeq" id="WP_135267863.1">
    <property type="nucleotide sequence ID" value="NZ_CP038436.1"/>
</dbReference>
<sequence>MSLELMSVLSAFTVGVMLTGVGRLQVACGGLFFSVFVLPVTLFGSTVIDRYRVGITGAEPQIATYTVVVLLVLLMALLLRGPSPDWATVMPFLVFMAVWSVLVWPHTGEVRAGVLHLGIACLAWVAGTYVAKQMQVHPRGPRILLTWLLVIVALQAAVAIAQTQGVEVFPTAASVILEDDSLEGRAGATLGHPSSIGKMMFLVLLIVLPWLATDQRGLRRVALWIVLLAIIPLGLSGGRANAVACVATVLLFVLLDPGRRRWSNRLQLFVLVLAGVFSTWNIWVRRFATGENGEFRARFFQTAVDFLSDAPPWQGTGANTYVTAVGPTDQMAAIGWVVHNVYLFAAVELGVLGAAIFFLPFVQAWVRGWAARRRQGVAGAYGRVLVASAPGLLLITWTGWGMMARPLVPWMLVTGFAYTLARGQNDDEEFGDLSVVPPVSAATASSTSVGGSVRS</sequence>
<feature type="transmembrane region" description="Helical" evidence="1">
    <location>
        <begin position="110"/>
        <end position="131"/>
    </location>
</feature>